<feature type="transmembrane region" description="Helical" evidence="5">
    <location>
        <begin position="51"/>
        <end position="72"/>
    </location>
</feature>
<keyword evidence="3 5" id="KW-1133">Transmembrane helix</keyword>
<comment type="subcellular location">
    <subcellularLocation>
        <location evidence="1">Membrane</location>
        <topology evidence="1">Multi-pass membrane protein</topology>
    </subcellularLocation>
</comment>
<evidence type="ECO:0000256" key="5">
    <source>
        <dbReference type="SAM" id="Phobius"/>
    </source>
</evidence>
<evidence type="ECO:0000256" key="3">
    <source>
        <dbReference type="ARBA" id="ARBA00022989"/>
    </source>
</evidence>
<dbReference type="Pfam" id="PF05154">
    <property type="entry name" value="TM2"/>
    <property type="match status" value="1"/>
</dbReference>
<dbReference type="KEGG" id="cep:Cri9333_1681"/>
<dbReference type="EMBL" id="CP003620">
    <property type="protein sequence ID" value="AFZ12568.1"/>
    <property type="molecule type" value="Genomic_DNA"/>
</dbReference>
<evidence type="ECO:0000259" key="6">
    <source>
        <dbReference type="Pfam" id="PF05154"/>
    </source>
</evidence>
<sequence length="175" mass="19322">MNKDISTISEGNSTLTQLNMNNVDTSYLLWLGCLLQLHGLHRFYNKKYITGFLWLCTFGLLGIGQFIDLFVMRGLVEEHNLKASMQFGLSPNGVPLPQSAIALTQPLPTHEQLMVKLLKAAATRGGKLSVTQAVMDTGASFTQVEATLKEMLKSGYVCIDNHPVTGVVLYDFIEL</sequence>
<organism evidence="7 8">
    <name type="scientific">Crinalium epipsammum PCC 9333</name>
    <dbReference type="NCBI Taxonomy" id="1173022"/>
    <lineage>
        <taxon>Bacteria</taxon>
        <taxon>Bacillati</taxon>
        <taxon>Cyanobacteriota</taxon>
        <taxon>Cyanophyceae</taxon>
        <taxon>Gomontiellales</taxon>
        <taxon>Gomontiellaceae</taxon>
        <taxon>Crinalium</taxon>
    </lineage>
</organism>
<dbReference type="PATRIC" id="fig|1173022.3.peg.1818"/>
<feature type="domain" description="TM2" evidence="6">
    <location>
        <begin position="24"/>
        <end position="70"/>
    </location>
</feature>
<evidence type="ECO:0000256" key="4">
    <source>
        <dbReference type="ARBA" id="ARBA00023136"/>
    </source>
</evidence>
<dbReference type="PANTHER" id="PTHR21016:SF25">
    <property type="entry name" value="TM2 DOMAIN-CONTAINING PROTEIN DDB_G0277895-RELATED"/>
    <property type="match status" value="1"/>
</dbReference>
<proteinExistence type="predicted"/>
<keyword evidence="2 5" id="KW-0812">Transmembrane</keyword>
<dbReference type="InterPro" id="IPR007829">
    <property type="entry name" value="TM2"/>
</dbReference>
<evidence type="ECO:0000256" key="2">
    <source>
        <dbReference type="ARBA" id="ARBA00022692"/>
    </source>
</evidence>
<dbReference type="AlphaFoldDB" id="K9VWV3"/>
<dbReference type="InterPro" id="IPR050932">
    <property type="entry name" value="TM2D1-3-like"/>
</dbReference>
<protein>
    <submittedName>
        <fullName evidence="7">TM2 domain containing protein</fullName>
    </submittedName>
</protein>
<dbReference type="STRING" id="1173022.Cri9333_1681"/>
<keyword evidence="4 5" id="KW-0472">Membrane</keyword>
<evidence type="ECO:0000256" key="1">
    <source>
        <dbReference type="ARBA" id="ARBA00004141"/>
    </source>
</evidence>
<name>K9VWV3_9CYAN</name>
<dbReference type="GO" id="GO:0016020">
    <property type="term" value="C:membrane"/>
    <property type="evidence" value="ECO:0007669"/>
    <property type="project" value="UniProtKB-SubCell"/>
</dbReference>
<dbReference type="RefSeq" id="WP_015202688.1">
    <property type="nucleotide sequence ID" value="NC_019753.1"/>
</dbReference>
<accession>K9VWV3</accession>
<dbReference type="PANTHER" id="PTHR21016">
    <property type="entry name" value="BETA-AMYLOID BINDING PROTEIN-RELATED"/>
    <property type="match status" value="1"/>
</dbReference>
<gene>
    <name evidence="7" type="ORF">Cri9333_1681</name>
</gene>
<dbReference type="Proteomes" id="UP000010472">
    <property type="component" value="Chromosome"/>
</dbReference>
<evidence type="ECO:0000313" key="7">
    <source>
        <dbReference type="EMBL" id="AFZ12568.1"/>
    </source>
</evidence>
<dbReference type="HOGENOM" id="CLU_133283_0_0_3"/>
<dbReference type="eggNOG" id="COG2314">
    <property type="taxonomic scope" value="Bacteria"/>
</dbReference>
<reference evidence="7 8" key="1">
    <citation type="submission" date="2012-06" db="EMBL/GenBank/DDBJ databases">
        <title>Finished chromosome of genome of Crinalium epipsammum PCC 9333.</title>
        <authorList>
            <consortium name="US DOE Joint Genome Institute"/>
            <person name="Gugger M."/>
            <person name="Coursin T."/>
            <person name="Rippka R."/>
            <person name="Tandeau De Marsac N."/>
            <person name="Huntemann M."/>
            <person name="Wei C.-L."/>
            <person name="Han J."/>
            <person name="Detter J.C."/>
            <person name="Han C."/>
            <person name="Tapia R."/>
            <person name="Davenport K."/>
            <person name="Daligault H."/>
            <person name="Erkkila T."/>
            <person name="Gu W."/>
            <person name="Munk A.C.C."/>
            <person name="Teshima H."/>
            <person name="Xu Y."/>
            <person name="Chain P."/>
            <person name="Chen A."/>
            <person name="Krypides N."/>
            <person name="Mavromatis K."/>
            <person name="Markowitz V."/>
            <person name="Szeto E."/>
            <person name="Ivanova N."/>
            <person name="Mikhailova N."/>
            <person name="Ovchinnikova G."/>
            <person name="Pagani I."/>
            <person name="Pati A."/>
            <person name="Goodwin L."/>
            <person name="Peters L."/>
            <person name="Pitluck S."/>
            <person name="Woyke T."/>
            <person name="Kerfeld C."/>
        </authorList>
    </citation>
    <scope>NUCLEOTIDE SEQUENCE [LARGE SCALE GENOMIC DNA]</scope>
    <source>
        <strain evidence="7 8">PCC 9333</strain>
    </source>
</reference>
<evidence type="ECO:0000313" key="8">
    <source>
        <dbReference type="Proteomes" id="UP000010472"/>
    </source>
</evidence>
<keyword evidence="8" id="KW-1185">Reference proteome</keyword>